<dbReference type="AlphaFoldDB" id="A0A0V7ZLA3"/>
<dbReference type="NCBIfam" id="TIGR01444">
    <property type="entry name" value="fkbM_fam"/>
    <property type="match status" value="1"/>
</dbReference>
<keyword evidence="4" id="KW-1185">Reference proteome</keyword>
<dbReference type="EMBL" id="LMTZ01000041">
    <property type="protein sequence ID" value="KST68939.1"/>
    <property type="molecule type" value="Genomic_DNA"/>
</dbReference>
<accession>A0A0V7ZLA3</accession>
<sequence length="258" mass="29775">MFKEYLAHLVIDTPLESSARFARLLTLSLQRRKHPELKELYLESARIEQLLKKIISSSSNCIDVGCHLGSVLASIRKISPQGNHIAIEPIPYKANWLRKKFPDVEIMQIALSDTTGEQEFFVQPHRSGYSGLRLHKSNGKVEHLQVKCQRLDNIVPQDRPIHFIKIDVEGGELAALRGAPRILEDFHPPILFECTQSGLTAFDIRPKDIYEFLVKEHSYSVYLIKDWLVDNESLSYEDFFQAMQYPFKAFNFLAFKKN</sequence>
<name>A0A0V7ZLA3_9CYAN</name>
<dbReference type="Proteomes" id="UP000053372">
    <property type="component" value="Unassembled WGS sequence"/>
</dbReference>
<evidence type="ECO:0000259" key="1">
    <source>
        <dbReference type="Pfam" id="PF05050"/>
    </source>
</evidence>
<evidence type="ECO:0000313" key="2">
    <source>
        <dbReference type="EMBL" id="KST65272.1"/>
    </source>
</evidence>
<keyword evidence="2" id="KW-0489">Methyltransferase</keyword>
<dbReference type="PANTHER" id="PTHR34203:SF15">
    <property type="entry name" value="SLL1173 PROTEIN"/>
    <property type="match status" value="1"/>
</dbReference>
<keyword evidence="2" id="KW-0808">Transferase</keyword>
<dbReference type="SUPFAM" id="SSF53335">
    <property type="entry name" value="S-adenosyl-L-methionine-dependent methyltransferases"/>
    <property type="match status" value="1"/>
</dbReference>
<dbReference type="GO" id="GO:0032259">
    <property type="term" value="P:methylation"/>
    <property type="evidence" value="ECO:0007669"/>
    <property type="project" value="UniProtKB-KW"/>
</dbReference>
<dbReference type="InterPro" id="IPR006342">
    <property type="entry name" value="FkbM_mtfrase"/>
</dbReference>
<feature type="domain" description="Methyltransferase FkbM" evidence="1">
    <location>
        <begin position="63"/>
        <end position="220"/>
    </location>
</feature>
<dbReference type="GO" id="GO:0008168">
    <property type="term" value="F:methyltransferase activity"/>
    <property type="evidence" value="ECO:0007669"/>
    <property type="project" value="UniProtKB-KW"/>
</dbReference>
<protein>
    <submittedName>
        <fullName evidence="2">FkbM family methyltransferase</fullName>
    </submittedName>
</protein>
<organism evidence="2 4">
    <name type="scientific">Mastigocoleus testarum BC008</name>
    <dbReference type="NCBI Taxonomy" id="371196"/>
    <lineage>
        <taxon>Bacteria</taxon>
        <taxon>Bacillati</taxon>
        <taxon>Cyanobacteriota</taxon>
        <taxon>Cyanophyceae</taxon>
        <taxon>Nostocales</taxon>
        <taxon>Hapalosiphonaceae</taxon>
        <taxon>Mastigocoleus</taxon>
    </lineage>
</organism>
<dbReference type="InterPro" id="IPR029063">
    <property type="entry name" value="SAM-dependent_MTases_sf"/>
</dbReference>
<dbReference type="OrthoDB" id="574299at2"/>
<dbReference type="EMBL" id="LMTZ01000110">
    <property type="protein sequence ID" value="KST65272.1"/>
    <property type="molecule type" value="Genomic_DNA"/>
</dbReference>
<reference evidence="2 4" key="1">
    <citation type="journal article" date="2015" name="Genome Announc.">
        <title>Draft Genome of the Euendolithic (true boring) Cyanobacterium Mastigocoleus testarum strain BC008.</title>
        <authorList>
            <person name="Guida B.S."/>
            <person name="Garcia-Pichel F."/>
        </authorList>
    </citation>
    <scope>NUCLEOTIDE SEQUENCE [LARGE SCALE GENOMIC DNA]</scope>
    <source>
        <strain evidence="2 4">BC008</strain>
    </source>
</reference>
<evidence type="ECO:0000313" key="4">
    <source>
        <dbReference type="Proteomes" id="UP000053372"/>
    </source>
</evidence>
<dbReference type="PANTHER" id="PTHR34203">
    <property type="entry name" value="METHYLTRANSFERASE, FKBM FAMILY PROTEIN"/>
    <property type="match status" value="1"/>
</dbReference>
<evidence type="ECO:0000313" key="3">
    <source>
        <dbReference type="EMBL" id="KST68939.1"/>
    </source>
</evidence>
<dbReference type="RefSeq" id="WP_036268704.1">
    <property type="nucleotide sequence ID" value="NZ_LMTZ01000041.1"/>
</dbReference>
<gene>
    <name evidence="3" type="ORF">BC008_02365</name>
    <name evidence="2" type="ORF">BC008_21010</name>
</gene>
<dbReference type="Gene3D" id="3.40.50.150">
    <property type="entry name" value="Vaccinia Virus protein VP39"/>
    <property type="match status" value="1"/>
</dbReference>
<dbReference type="InterPro" id="IPR052514">
    <property type="entry name" value="SAM-dependent_MTase"/>
</dbReference>
<proteinExistence type="predicted"/>
<comment type="caution">
    <text evidence="2">The sequence shown here is derived from an EMBL/GenBank/DDBJ whole genome shotgun (WGS) entry which is preliminary data.</text>
</comment>
<dbReference type="Pfam" id="PF05050">
    <property type="entry name" value="Methyltransf_21"/>
    <property type="match status" value="1"/>
</dbReference>